<dbReference type="Gene3D" id="2.140.10.10">
    <property type="entry name" value="Quinoprotein alcohol dehydrogenase-like superfamily"/>
    <property type="match status" value="1"/>
</dbReference>
<dbReference type="EMBL" id="QEOB01000035">
    <property type="protein sequence ID" value="PVX70707.1"/>
    <property type="molecule type" value="Genomic_DNA"/>
</dbReference>
<accession>A0ABX5K845</accession>
<comment type="caution">
    <text evidence="3">The sequence shown here is derived from an EMBL/GenBank/DDBJ whole genome shotgun (WGS) entry which is preliminary data.</text>
</comment>
<reference evidence="3 4" key="1">
    <citation type="submission" date="2018-05" db="EMBL/GenBank/DDBJ databases">
        <title>Genomic Encyclopedia of Type Strains, Phase IV (KMG-V): Genome sequencing to study the core and pangenomes of soil and plant-associated prokaryotes.</title>
        <authorList>
            <person name="Whitman W."/>
        </authorList>
    </citation>
    <scope>NUCLEOTIDE SEQUENCE [LARGE SCALE GENOMIC DNA]</scope>
    <source>
        <strain evidence="3 4">SCZa-39</strain>
    </source>
</reference>
<evidence type="ECO:0000313" key="4">
    <source>
        <dbReference type="Proteomes" id="UP000245712"/>
    </source>
</evidence>
<dbReference type="InterPro" id="IPR011047">
    <property type="entry name" value="Quinoprotein_ADH-like_sf"/>
</dbReference>
<evidence type="ECO:0000259" key="2">
    <source>
        <dbReference type="Pfam" id="PF01011"/>
    </source>
</evidence>
<feature type="domain" description="Pyrrolo-quinoline quinone repeat" evidence="2">
    <location>
        <begin position="55"/>
        <end position="115"/>
    </location>
</feature>
<feature type="compositionally biased region" description="Polar residues" evidence="1">
    <location>
        <begin position="55"/>
        <end position="72"/>
    </location>
</feature>
<sequence length="122" mass="13257">MKRRSAAASRLTTCTMVVDTATTLNAGPVDAASDYPPVTCDRLTRAPSDPGWLTDSRSYNGQSHSPLKQSDASNVGQLKQAWRYPFPAKLSQSFEATPIVNGNYLFVSTPKDNVYVFGLVRG</sequence>
<feature type="region of interest" description="Disordered" evidence="1">
    <location>
        <begin position="46"/>
        <end position="72"/>
    </location>
</feature>
<protein>
    <recommendedName>
        <fullName evidence="2">Pyrrolo-quinoline quinone repeat domain-containing protein</fullName>
    </recommendedName>
</protein>
<organism evidence="3 4">
    <name type="scientific">Paraburkholderia unamae</name>
    <dbReference type="NCBI Taxonomy" id="219649"/>
    <lineage>
        <taxon>Bacteria</taxon>
        <taxon>Pseudomonadati</taxon>
        <taxon>Pseudomonadota</taxon>
        <taxon>Betaproteobacteria</taxon>
        <taxon>Burkholderiales</taxon>
        <taxon>Burkholderiaceae</taxon>
        <taxon>Paraburkholderia</taxon>
    </lineage>
</organism>
<proteinExistence type="predicted"/>
<evidence type="ECO:0000313" key="3">
    <source>
        <dbReference type="EMBL" id="PVX70707.1"/>
    </source>
</evidence>
<gene>
    <name evidence="3" type="ORF">C7402_13511</name>
</gene>
<evidence type="ECO:0000256" key="1">
    <source>
        <dbReference type="SAM" id="MobiDB-lite"/>
    </source>
</evidence>
<dbReference type="SUPFAM" id="SSF50998">
    <property type="entry name" value="Quinoprotein alcohol dehydrogenase-like"/>
    <property type="match status" value="1"/>
</dbReference>
<name>A0ABX5K845_9BURK</name>
<dbReference type="Proteomes" id="UP000245712">
    <property type="component" value="Unassembled WGS sequence"/>
</dbReference>
<keyword evidence="4" id="KW-1185">Reference proteome</keyword>
<dbReference type="Pfam" id="PF01011">
    <property type="entry name" value="PQQ"/>
    <property type="match status" value="1"/>
</dbReference>
<dbReference type="InterPro" id="IPR002372">
    <property type="entry name" value="PQQ_rpt_dom"/>
</dbReference>